<feature type="compositionally biased region" description="Polar residues" evidence="2">
    <location>
        <begin position="1"/>
        <end position="15"/>
    </location>
</feature>
<dbReference type="Proteomes" id="UP000308730">
    <property type="component" value="Unassembled WGS sequence"/>
</dbReference>
<organism evidence="3 4">
    <name type="scientific">Antrodiella citrinella</name>
    <dbReference type="NCBI Taxonomy" id="2447956"/>
    <lineage>
        <taxon>Eukaryota</taxon>
        <taxon>Fungi</taxon>
        <taxon>Dikarya</taxon>
        <taxon>Basidiomycota</taxon>
        <taxon>Agaricomycotina</taxon>
        <taxon>Agaricomycetes</taxon>
        <taxon>Polyporales</taxon>
        <taxon>Steccherinaceae</taxon>
        <taxon>Antrodiella</taxon>
    </lineage>
</organism>
<proteinExistence type="predicted"/>
<evidence type="ECO:0000256" key="2">
    <source>
        <dbReference type="SAM" id="MobiDB-lite"/>
    </source>
</evidence>
<name>A0A4S4M8M6_9APHY</name>
<dbReference type="AlphaFoldDB" id="A0A4S4M8M6"/>
<reference evidence="3 4" key="1">
    <citation type="submission" date="2019-02" db="EMBL/GenBank/DDBJ databases">
        <title>Genome sequencing of the rare red list fungi Antrodiella citrinella (Flaviporus citrinellus).</title>
        <authorList>
            <person name="Buettner E."/>
            <person name="Kellner H."/>
        </authorList>
    </citation>
    <scope>NUCLEOTIDE SEQUENCE [LARGE SCALE GENOMIC DNA]</scope>
    <source>
        <strain evidence="3 4">DSM 108506</strain>
    </source>
</reference>
<evidence type="ECO:0000313" key="4">
    <source>
        <dbReference type="Proteomes" id="UP000308730"/>
    </source>
</evidence>
<feature type="coiled-coil region" evidence="1">
    <location>
        <begin position="106"/>
        <end position="175"/>
    </location>
</feature>
<dbReference type="EMBL" id="SGPM01000440">
    <property type="protein sequence ID" value="THH21599.1"/>
    <property type="molecule type" value="Genomic_DNA"/>
</dbReference>
<keyword evidence="1" id="KW-0175">Coiled coil</keyword>
<evidence type="ECO:0008006" key="5">
    <source>
        <dbReference type="Google" id="ProtNLM"/>
    </source>
</evidence>
<comment type="caution">
    <text evidence="3">The sequence shown here is derived from an EMBL/GenBank/DDBJ whole genome shotgun (WGS) entry which is preliminary data.</text>
</comment>
<accession>A0A4S4M8M6</accession>
<keyword evidence="4" id="KW-1185">Reference proteome</keyword>
<gene>
    <name evidence="3" type="ORF">EUX98_g8339</name>
</gene>
<evidence type="ECO:0000256" key="1">
    <source>
        <dbReference type="SAM" id="Coils"/>
    </source>
</evidence>
<evidence type="ECO:0000313" key="3">
    <source>
        <dbReference type="EMBL" id="THH21599.1"/>
    </source>
</evidence>
<feature type="region of interest" description="Disordered" evidence="2">
    <location>
        <begin position="1"/>
        <end position="53"/>
    </location>
</feature>
<sequence length="193" mass="21904">MSQLQIVAPQPSNNLAAAGGSGGGGRRGQGEDERRRRERPARADPPAPAQRQEQTRCLYCTRNNRECRVESPRQTACGTCRRRKGKCEWTHGAQRVVVAGVDSGRVERLEATVDKLRRDLEETRFRVDAVEENAERLKERVDLVDEEVRVTRRVVAQQRHQASDADRQLERIRDLLEVQISLDFLAHDLGPCD</sequence>
<protein>
    <recommendedName>
        <fullName evidence="5">Zn(2)-C6 fungal-type domain-containing protein</fullName>
    </recommendedName>
</protein>